<dbReference type="SUPFAM" id="SSF50729">
    <property type="entry name" value="PH domain-like"/>
    <property type="match status" value="1"/>
</dbReference>
<dbReference type="PANTHER" id="PTHR12092:SF16">
    <property type="entry name" value="PH DOMAIN-CONTAINING PROTEIN"/>
    <property type="match status" value="1"/>
</dbReference>
<gene>
    <name evidence="3" type="primary">LOC111085934</name>
</gene>
<dbReference type="PROSITE" id="PS50003">
    <property type="entry name" value="PH_DOMAIN"/>
    <property type="match status" value="1"/>
</dbReference>
<evidence type="ECO:0000259" key="1">
    <source>
        <dbReference type="PROSITE" id="PS50003"/>
    </source>
</evidence>
<name>A0ABM1SFY1_LIMPO</name>
<dbReference type="Pfam" id="PF00169">
    <property type="entry name" value="PH"/>
    <property type="match status" value="1"/>
</dbReference>
<dbReference type="Gene3D" id="2.30.29.30">
    <property type="entry name" value="Pleckstrin-homology domain (PH domain)/Phosphotyrosine-binding domain (PTB)"/>
    <property type="match status" value="1"/>
</dbReference>
<accession>A0ABM1SFY1</accession>
<dbReference type="SMART" id="SM00233">
    <property type="entry name" value="PH"/>
    <property type="match status" value="1"/>
</dbReference>
<evidence type="ECO:0000313" key="2">
    <source>
        <dbReference type="Proteomes" id="UP000694941"/>
    </source>
</evidence>
<evidence type="ECO:0000313" key="3">
    <source>
        <dbReference type="RefSeq" id="XP_022242536.1"/>
    </source>
</evidence>
<dbReference type="Proteomes" id="UP000694941">
    <property type="component" value="Unplaced"/>
</dbReference>
<dbReference type="InterPro" id="IPR011993">
    <property type="entry name" value="PH-like_dom_sf"/>
</dbReference>
<dbReference type="InterPro" id="IPR037370">
    <property type="entry name" value="Pleckstrin"/>
</dbReference>
<keyword evidence="2" id="KW-1185">Reference proteome</keyword>
<reference evidence="3" key="1">
    <citation type="submission" date="2025-08" db="UniProtKB">
        <authorList>
            <consortium name="RefSeq"/>
        </authorList>
    </citation>
    <scope>IDENTIFICATION</scope>
    <source>
        <tissue evidence="3">Muscle</tissue>
    </source>
</reference>
<sequence length="445" mass="49486">MTSAELESTSKAAMPETTTLKKGLLWQQRDKFFSRWKERYFVLTLDYLACFKKGSKVGTSEMGSFQFKVNLADVDGLQWADKKRDGVIAIKVGQEGQLLLWTPHGLDDWMFSLRDAMSRSKGRREVLRKSQTLVPQLSDVGLTKRHLYTLQHTLSDSYMQTSLMCHHNTSKYLQRFGDLRPVAEKQCTPYMGKRSDGMSVSTDIEPLDESSIGIPFEPDVHSPSRLVLTPRLAPQCSGGSYSSLISLGRGSLRNHFERPSPRSLQVSPALSQRSLYAQHILSNPEVAPSLSNSQFSKSGVSSATSEFSFIHPNSPVTSLTSKGISSQPQNYRKPALNTNKEYTRSVSCSSSVTSQIESPQVIGPPGDDARPCSIHGQPLLTIEKSVFSTQPPDLIPLNINGQPTLKQPYKRKIKIYSHTKSDSHYFNAKLAVNNSSPLKGSLEIR</sequence>
<dbReference type="RefSeq" id="XP_022242536.1">
    <property type="nucleotide sequence ID" value="XM_022386828.1"/>
</dbReference>
<protein>
    <submittedName>
        <fullName evidence="3">Uncharacterized protein LOC111085934</fullName>
    </submittedName>
</protein>
<feature type="domain" description="PH" evidence="1">
    <location>
        <begin position="18"/>
        <end position="118"/>
    </location>
</feature>
<dbReference type="PANTHER" id="PTHR12092">
    <property type="entry name" value="PLECKSTRIN"/>
    <property type="match status" value="1"/>
</dbReference>
<dbReference type="CDD" id="cd00821">
    <property type="entry name" value="PH"/>
    <property type="match status" value="1"/>
</dbReference>
<dbReference type="InterPro" id="IPR001849">
    <property type="entry name" value="PH_domain"/>
</dbReference>
<dbReference type="GeneID" id="111085934"/>
<organism evidence="2 3">
    <name type="scientific">Limulus polyphemus</name>
    <name type="common">Atlantic horseshoe crab</name>
    <dbReference type="NCBI Taxonomy" id="6850"/>
    <lineage>
        <taxon>Eukaryota</taxon>
        <taxon>Metazoa</taxon>
        <taxon>Ecdysozoa</taxon>
        <taxon>Arthropoda</taxon>
        <taxon>Chelicerata</taxon>
        <taxon>Merostomata</taxon>
        <taxon>Xiphosura</taxon>
        <taxon>Limulidae</taxon>
        <taxon>Limulus</taxon>
    </lineage>
</organism>
<proteinExistence type="predicted"/>